<evidence type="ECO:0000259" key="1">
    <source>
        <dbReference type="Pfam" id="PF00534"/>
    </source>
</evidence>
<feature type="domain" description="Glycosyltransferase subfamily 4-like N-terminal" evidence="2">
    <location>
        <begin position="12"/>
        <end position="169"/>
    </location>
</feature>
<dbReference type="InterPro" id="IPR028098">
    <property type="entry name" value="Glyco_trans_4-like_N"/>
</dbReference>
<dbReference type="PANTHER" id="PTHR12526:SF630">
    <property type="entry name" value="GLYCOSYLTRANSFERASE"/>
    <property type="match status" value="1"/>
</dbReference>
<dbReference type="PANTHER" id="PTHR12526">
    <property type="entry name" value="GLYCOSYLTRANSFERASE"/>
    <property type="match status" value="1"/>
</dbReference>
<reference evidence="3" key="1">
    <citation type="submission" date="2019-05" db="EMBL/GenBank/DDBJ databases">
        <authorList>
            <person name="Lianzixin W."/>
        </authorList>
    </citation>
    <scope>NUCLEOTIDE SEQUENCE</scope>
    <source>
        <strain evidence="3">EC11</strain>
    </source>
</reference>
<dbReference type="InterPro" id="IPR001296">
    <property type="entry name" value="Glyco_trans_1"/>
</dbReference>
<gene>
    <name evidence="3" type="ORF">FIA58_010735</name>
</gene>
<proteinExistence type="predicted"/>
<sequence>MKILRVINSLNIGGAERSIAGNVPLHVMNGFEMDVLLLDGNQTFFVEELKKNGIKVTWFGVNNFIYNPFFVFKISKIINNYDVVHAHLFPSLYWVALAKIVTRSKVKLIYTEHSTYNKRRDYFFLKWIDQFIYNKYDKIIAISKEATKALSKHIMRTDIITIPNGVDLSKVKEESKIVLNDLSKKYIGKKIIVQVAGFRISKDQDTVINCLALLPNKYVVLFVGDGERIEICKALVEKLNVSDRIEFLGLQNNIGAILNLADVVVMSSHWEGFGRAAIEGMALGKPVIATNVSGLADVVKDAGLLFEKGNVNQLKELILKLELTDFYALISKKCEERAEEYNIKKMIDSYEDIYKALI</sequence>
<protein>
    <submittedName>
        <fullName evidence="3">Glycosyltransferase</fullName>
    </submittedName>
</protein>
<evidence type="ECO:0000259" key="2">
    <source>
        <dbReference type="Pfam" id="PF13439"/>
    </source>
</evidence>
<dbReference type="SUPFAM" id="SSF53756">
    <property type="entry name" value="UDP-Glycosyltransferase/glycogen phosphorylase"/>
    <property type="match status" value="1"/>
</dbReference>
<reference evidence="3" key="2">
    <citation type="submission" date="2020-02" db="EMBL/GenBank/DDBJ databases">
        <title>Flavobacterium profundi sp. nov., isolated from a deep-sea seamount.</title>
        <authorList>
            <person name="Zhang D.-C."/>
        </authorList>
    </citation>
    <scope>NUCLEOTIDE SEQUENCE</scope>
    <source>
        <strain evidence="3">EC11</strain>
    </source>
</reference>
<name>A0ABX0IQM4_9FLAO</name>
<dbReference type="RefSeq" id="WP_140962480.1">
    <property type="nucleotide sequence ID" value="NZ_VEVQ02000006.1"/>
</dbReference>
<evidence type="ECO:0000313" key="3">
    <source>
        <dbReference type="EMBL" id="NHN26152.1"/>
    </source>
</evidence>
<dbReference type="Gene3D" id="3.40.50.2000">
    <property type="entry name" value="Glycogen Phosphorylase B"/>
    <property type="match status" value="2"/>
</dbReference>
<comment type="caution">
    <text evidence="3">The sequence shown here is derived from an EMBL/GenBank/DDBJ whole genome shotgun (WGS) entry which is preliminary data.</text>
</comment>
<dbReference type="CDD" id="cd03811">
    <property type="entry name" value="GT4_GT28_WabH-like"/>
    <property type="match status" value="1"/>
</dbReference>
<dbReference type="Pfam" id="PF13439">
    <property type="entry name" value="Glyco_transf_4"/>
    <property type="match status" value="1"/>
</dbReference>
<keyword evidence="4" id="KW-1185">Reference proteome</keyword>
<evidence type="ECO:0000313" key="4">
    <source>
        <dbReference type="Proteomes" id="UP000817854"/>
    </source>
</evidence>
<dbReference type="EMBL" id="VEVQ02000006">
    <property type="protein sequence ID" value="NHN26152.1"/>
    <property type="molecule type" value="Genomic_DNA"/>
</dbReference>
<feature type="domain" description="Glycosyl transferase family 1" evidence="1">
    <location>
        <begin position="187"/>
        <end position="329"/>
    </location>
</feature>
<dbReference type="Proteomes" id="UP000817854">
    <property type="component" value="Unassembled WGS sequence"/>
</dbReference>
<dbReference type="Pfam" id="PF00534">
    <property type="entry name" value="Glycos_transf_1"/>
    <property type="match status" value="1"/>
</dbReference>
<accession>A0ABX0IQM4</accession>
<organism evidence="3 4">
    <name type="scientific">Flavobacterium jejuense</name>
    <dbReference type="NCBI Taxonomy" id="1544455"/>
    <lineage>
        <taxon>Bacteria</taxon>
        <taxon>Pseudomonadati</taxon>
        <taxon>Bacteroidota</taxon>
        <taxon>Flavobacteriia</taxon>
        <taxon>Flavobacteriales</taxon>
        <taxon>Flavobacteriaceae</taxon>
        <taxon>Flavobacterium</taxon>
    </lineage>
</organism>